<dbReference type="InterPro" id="IPR016164">
    <property type="entry name" value="FAD-linked_Oxase-like_C"/>
</dbReference>
<comment type="caution">
    <text evidence="5">The sequence shown here is derived from an EMBL/GenBank/DDBJ whole genome shotgun (WGS) entry which is preliminary data.</text>
</comment>
<sequence>MLIATELLTELMSILPEQQIRASGSENHPLGNDGRVTVYPKSEEEIATVLKYANDNGKTISIVGGGTKRGFGGLIESADILLSLADYTGIVEHTVGDMTLTVKSGTPFKELQEYLSKYHQKISLDPAWPEYATIGGIIAANESGPKRLGYGSARDAVIGIRVVYPNGTVIRTGGRVVKNVAGYDMNKLFIGSMGTLGVISEVTLKLRPLPKYESLILLSFLEENLEEIRSFVIKFLDSMMEPTSLELLSPSLSERVMGQNLYTLAISFEDVESSVHYQEDFVKNIQPAKTKMTIFQQTEAQSFWEQFYRIGPNGTKYVVSEEIEAALKIGVVNLDVLQVIKESQILQDSYNVAVAAHGGLGHGLCQVYLKGANEDIVSAINQLRDFVTRLGGYVIVKHLPLSLRQKVDVWGEKPSYFFLLEGIKSKIDPNRVLNHKRFVGGI</sequence>
<dbReference type="Proteomes" id="UP000523087">
    <property type="component" value="Unassembled WGS sequence"/>
</dbReference>
<evidence type="ECO:0000259" key="4">
    <source>
        <dbReference type="PROSITE" id="PS51387"/>
    </source>
</evidence>
<evidence type="ECO:0000313" key="5">
    <source>
        <dbReference type="EMBL" id="MBA2875871.1"/>
    </source>
</evidence>
<keyword evidence="2" id="KW-0274">FAD</keyword>
<evidence type="ECO:0000313" key="6">
    <source>
        <dbReference type="Proteomes" id="UP000523087"/>
    </source>
</evidence>
<keyword evidence="6" id="KW-1185">Reference proteome</keyword>
<evidence type="ECO:0000256" key="3">
    <source>
        <dbReference type="ARBA" id="ARBA00023002"/>
    </source>
</evidence>
<organism evidence="5 6">
    <name type="scientific">Thermaerobacillus caldiproteolyticus</name>
    <dbReference type="NCBI Taxonomy" id="247480"/>
    <lineage>
        <taxon>Bacteria</taxon>
        <taxon>Bacillati</taxon>
        <taxon>Bacillota</taxon>
        <taxon>Bacilli</taxon>
        <taxon>Bacillales</taxon>
        <taxon>Anoxybacillaceae</taxon>
        <taxon>Thermaerobacillus</taxon>
    </lineage>
</organism>
<dbReference type="InterPro" id="IPR016169">
    <property type="entry name" value="FAD-bd_PCMH_sub2"/>
</dbReference>
<evidence type="ECO:0000256" key="1">
    <source>
        <dbReference type="ARBA" id="ARBA00022630"/>
    </source>
</evidence>
<gene>
    <name evidence="5" type="ORF">HNR31_002665</name>
</gene>
<dbReference type="InterPro" id="IPR006094">
    <property type="entry name" value="Oxid_FAD_bind_N"/>
</dbReference>
<evidence type="ECO:0000256" key="2">
    <source>
        <dbReference type="ARBA" id="ARBA00022827"/>
    </source>
</evidence>
<reference evidence="5 6" key="1">
    <citation type="submission" date="2020-07" db="EMBL/GenBank/DDBJ databases">
        <title>Genomic Encyclopedia of Type Strains, Phase IV (KMG-IV): sequencing the most valuable type-strain genomes for metagenomic binning, comparative biology and taxonomic classification.</title>
        <authorList>
            <person name="Goeker M."/>
        </authorList>
    </citation>
    <scope>NUCLEOTIDE SEQUENCE [LARGE SCALE GENOMIC DNA]</scope>
    <source>
        <strain evidence="5 6">DSM 15730</strain>
    </source>
</reference>
<dbReference type="SUPFAM" id="SSF55103">
    <property type="entry name" value="FAD-linked oxidases, C-terminal domain"/>
    <property type="match status" value="1"/>
</dbReference>
<feature type="domain" description="FAD-binding PCMH-type" evidence="4">
    <location>
        <begin position="30"/>
        <end position="209"/>
    </location>
</feature>
<dbReference type="InterPro" id="IPR016166">
    <property type="entry name" value="FAD-bd_PCMH"/>
</dbReference>
<dbReference type="Pfam" id="PF01565">
    <property type="entry name" value="FAD_binding_4"/>
    <property type="match status" value="1"/>
</dbReference>
<dbReference type="SUPFAM" id="SSF56176">
    <property type="entry name" value="FAD-binding/transporter-associated domain-like"/>
    <property type="match status" value="1"/>
</dbReference>
<accession>A0A7W0BYM7</accession>
<keyword evidence="3" id="KW-0560">Oxidoreductase</keyword>
<dbReference type="Gene3D" id="3.30.465.10">
    <property type="match status" value="1"/>
</dbReference>
<keyword evidence="1" id="KW-0285">Flavoprotein</keyword>
<dbReference type="EMBL" id="JACDUT010000008">
    <property type="protein sequence ID" value="MBA2875871.1"/>
    <property type="molecule type" value="Genomic_DNA"/>
</dbReference>
<dbReference type="PROSITE" id="PS51387">
    <property type="entry name" value="FAD_PCMH"/>
    <property type="match status" value="1"/>
</dbReference>
<protein>
    <submittedName>
        <fullName evidence="5">Glycolate oxidase FAD binding subunit</fullName>
    </submittedName>
</protein>
<dbReference type="AlphaFoldDB" id="A0A7W0BYM7"/>
<proteinExistence type="predicted"/>
<dbReference type="PANTHER" id="PTHR11748:SF103">
    <property type="entry name" value="GLYCOLATE OXIDASE SUBUNIT GLCE"/>
    <property type="match status" value="1"/>
</dbReference>
<dbReference type="GO" id="GO:0016491">
    <property type="term" value="F:oxidoreductase activity"/>
    <property type="evidence" value="ECO:0007669"/>
    <property type="project" value="UniProtKB-KW"/>
</dbReference>
<dbReference type="GO" id="GO:0071949">
    <property type="term" value="F:FAD binding"/>
    <property type="evidence" value="ECO:0007669"/>
    <property type="project" value="InterPro"/>
</dbReference>
<dbReference type="PANTHER" id="PTHR11748">
    <property type="entry name" value="D-LACTATE DEHYDROGENASE"/>
    <property type="match status" value="1"/>
</dbReference>
<dbReference type="InterPro" id="IPR036318">
    <property type="entry name" value="FAD-bd_PCMH-like_sf"/>
</dbReference>
<name>A0A7W0BYM7_9BACL</name>